<name>A0AAU7JJ38_9HYPH</name>
<dbReference type="RefSeq" id="WP_406857014.1">
    <property type="nucleotide sequence ID" value="NZ_CP157484.1"/>
</dbReference>
<dbReference type="AlphaFoldDB" id="A0AAU7JJ38"/>
<feature type="transmembrane region" description="Helical" evidence="1">
    <location>
        <begin position="138"/>
        <end position="158"/>
    </location>
</feature>
<accession>A0AAU7JJ38</accession>
<evidence type="ECO:0000256" key="1">
    <source>
        <dbReference type="SAM" id="Phobius"/>
    </source>
</evidence>
<evidence type="ECO:0000313" key="2">
    <source>
        <dbReference type="EMBL" id="XBO40159.1"/>
    </source>
</evidence>
<gene>
    <name evidence="2" type="ORF">ABEG18_05100</name>
</gene>
<organism evidence="2">
    <name type="scientific">Alsobacter sp. KACC 23698</name>
    <dbReference type="NCBI Taxonomy" id="3149229"/>
    <lineage>
        <taxon>Bacteria</taxon>
        <taxon>Pseudomonadati</taxon>
        <taxon>Pseudomonadota</taxon>
        <taxon>Alphaproteobacteria</taxon>
        <taxon>Hyphomicrobiales</taxon>
        <taxon>Alsobacteraceae</taxon>
        <taxon>Alsobacter</taxon>
    </lineage>
</organism>
<proteinExistence type="predicted"/>
<dbReference type="EMBL" id="CP157484">
    <property type="protein sequence ID" value="XBO40159.1"/>
    <property type="molecule type" value="Genomic_DNA"/>
</dbReference>
<protein>
    <submittedName>
        <fullName evidence="2">DUF2938 domain-containing protein</fullName>
    </submittedName>
</protein>
<keyword evidence="1" id="KW-0812">Transmembrane</keyword>
<sequence>MLEFLWRSIVIGAAGTALMDVWAILLNRAFGVPSPNWALVGRWFGRLPSGEVFHEDIGAAAPVANELALGWVAHYAIGVLYAAVLLVVAGPGWAQSPTFLPAWIIGLVTVGAGWFLLQPGMGAGWAASRRPNANQIRILNVVAHTVFAAGMYAGALGLRMASA</sequence>
<feature type="transmembrane region" description="Helical" evidence="1">
    <location>
        <begin position="6"/>
        <end position="26"/>
    </location>
</feature>
<feature type="transmembrane region" description="Helical" evidence="1">
    <location>
        <begin position="72"/>
        <end position="94"/>
    </location>
</feature>
<feature type="transmembrane region" description="Helical" evidence="1">
    <location>
        <begin position="100"/>
        <end position="117"/>
    </location>
</feature>
<keyword evidence="1" id="KW-1133">Transmembrane helix</keyword>
<keyword evidence="1" id="KW-0472">Membrane</keyword>
<dbReference type="InterPro" id="IPR021329">
    <property type="entry name" value="DUF2938"/>
</dbReference>
<dbReference type="Pfam" id="PF11158">
    <property type="entry name" value="DUF2938"/>
    <property type="match status" value="1"/>
</dbReference>
<reference evidence="2" key="1">
    <citation type="submission" date="2024-05" db="EMBL/GenBank/DDBJ databases">
        <authorList>
            <person name="Kim S."/>
            <person name="Heo J."/>
            <person name="Choi H."/>
            <person name="Choi Y."/>
            <person name="Kwon S.-W."/>
            <person name="Kim Y."/>
        </authorList>
    </citation>
    <scope>NUCLEOTIDE SEQUENCE</scope>
    <source>
        <strain evidence="2">KACC 23698</strain>
    </source>
</reference>